<dbReference type="Proteomes" id="UP000195442">
    <property type="component" value="Unassembled WGS sequence"/>
</dbReference>
<evidence type="ECO:0000313" key="2">
    <source>
        <dbReference type="EMBL" id="SJM88959.1"/>
    </source>
</evidence>
<dbReference type="AlphaFoldDB" id="A0A1R4GZF3"/>
<dbReference type="EMBL" id="FUKJ01000001">
    <property type="protein sequence ID" value="SJM88959.1"/>
    <property type="molecule type" value="Genomic_DNA"/>
</dbReference>
<evidence type="ECO:0000259" key="1">
    <source>
        <dbReference type="Pfam" id="PF01850"/>
    </source>
</evidence>
<proteinExistence type="predicted"/>
<dbReference type="CDD" id="cd18682">
    <property type="entry name" value="PIN_VapC-like"/>
    <property type="match status" value="1"/>
</dbReference>
<dbReference type="OrthoDB" id="286092at2"/>
<dbReference type="Gene3D" id="3.40.50.1010">
    <property type="entry name" value="5'-nuclease"/>
    <property type="match status" value="1"/>
</dbReference>
<dbReference type="InterPro" id="IPR029060">
    <property type="entry name" value="PIN-like_dom_sf"/>
</dbReference>
<organism evidence="2 3">
    <name type="scientific">Crenothrix polyspora</name>
    <dbReference type="NCBI Taxonomy" id="360316"/>
    <lineage>
        <taxon>Bacteria</taxon>
        <taxon>Pseudomonadati</taxon>
        <taxon>Pseudomonadota</taxon>
        <taxon>Gammaproteobacteria</taxon>
        <taxon>Methylococcales</taxon>
        <taxon>Crenotrichaceae</taxon>
        <taxon>Crenothrix</taxon>
    </lineage>
</organism>
<dbReference type="Pfam" id="PF01850">
    <property type="entry name" value="PIN"/>
    <property type="match status" value="1"/>
</dbReference>
<reference evidence="3" key="1">
    <citation type="submission" date="2017-02" db="EMBL/GenBank/DDBJ databases">
        <authorList>
            <person name="Daims H."/>
        </authorList>
    </citation>
    <scope>NUCLEOTIDE SEQUENCE [LARGE SCALE GENOMIC DNA]</scope>
</reference>
<protein>
    <submittedName>
        <fullName evidence="2">PilT protein domain protein</fullName>
    </submittedName>
</protein>
<feature type="domain" description="PIN" evidence="1">
    <location>
        <begin position="1"/>
        <end position="113"/>
    </location>
</feature>
<dbReference type="SUPFAM" id="SSF88723">
    <property type="entry name" value="PIN domain-like"/>
    <property type="match status" value="1"/>
</dbReference>
<gene>
    <name evidence="2" type="ORF">CRENPOLYSF2_10007</name>
</gene>
<dbReference type="RefSeq" id="WP_087145421.1">
    <property type="nucleotide sequence ID" value="NZ_FUKJ01000001.1"/>
</dbReference>
<name>A0A1R4GZF3_9GAMM</name>
<accession>A0A1R4GZF3</accession>
<keyword evidence="3" id="KW-1185">Reference proteome</keyword>
<evidence type="ECO:0000313" key="3">
    <source>
        <dbReference type="Proteomes" id="UP000195442"/>
    </source>
</evidence>
<sequence length="124" mass="13651">MILDASALLAYLQQEKGSAQVEDILPIAFISTVNWCEVIQKLRVRSVDVGLVSKNLEILGLKIISFSREHAEKASELYQLTSPFGLSLGDRACLATGLVENMPVVTADKVWQELPLSLAIKLIR</sequence>
<dbReference type="InterPro" id="IPR002716">
    <property type="entry name" value="PIN_dom"/>
</dbReference>